<evidence type="ECO:0000313" key="2">
    <source>
        <dbReference type="Proteomes" id="UP000312397"/>
    </source>
</evidence>
<comment type="caution">
    <text evidence="1">The sequence shown here is derived from an EMBL/GenBank/DDBJ whole genome shotgun (WGS) entry which is preliminary data.</text>
</comment>
<gene>
    <name evidence="1" type="ORF">FH034_07275</name>
</gene>
<dbReference type="EMBL" id="VEVS01000026">
    <property type="protein sequence ID" value="TNO41072.1"/>
    <property type="molecule type" value="Genomic_DNA"/>
</dbReference>
<accession>A0A5C4YF55</accession>
<evidence type="ECO:0000313" key="1">
    <source>
        <dbReference type="EMBL" id="TNO41072.1"/>
    </source>
</evidence>
<dbReference type="AlphaFoldDB" id="A0A5C4YF55"/>
<reference evidence="1 2" key="1">
    <citation type="submission" date="2019-06" db="EMBL/GenBank/DDBJ databases">
        <title>Epidemiology of MDR Campylobacter spp.</title>
        <authorList>
            <person name="Addetia A."/>
            <person name="Greninger A."/>
            <person name="Fang F."/>
        </authorList>
    </citation>
    <scope>NUCLEOTIDE SEQUENCE [LARGE SCALE GENOMIC DNA]</scope>
    <source>
        <strain evidence="1 2">HMC314</strain>
    </source>
</reference>
<dbReference type="RefSeq" id="WP_251831613.1">
    <property type="nucleotide sequence ID" value="NZ_VEVS01000026.1"/>
</dbReference>
<organism evidence="1 2">
    <name type="scientific">Campylobacter jejuni</name>
    <dbReference type="NCBI Taxonomy" id="197"/>
    <lineage>
        <taxon>Bacteria</taxon>
        <taxon>Pseudomonadati</taxon>
        <taxon>Campylobacterota</taxon>
        <taxon>Epsilonproteobacteria</taxon>
        <taxon>Campylobacterales</taxon>
        <taxon>Campylobacteraceae</taxon>
        <taxon>Campylobacter</taxon>
    </lineage>
</organism>
<protein>
    <submittedName>
        <fullName evidence="1">Uncharacterized protein</fullName>
    </submittedName>
</protein>
<proteinExistence type="predicted"/>
<name>A0A5C4YF55_CAMJU</name>
<sequence>MNTSDYKIGNSLRITEAMAIAMPTYFELSTGGVCDMGVSSSCYIPGSQLHYTTSKNRYKELMSATNNSPTTQFIAFTLKRTMNFFNPFRPTIQYTTSAVTIGISGNRIYKINSNLGSNSIVREMSYRYEQQLKNGMGF</sequence>
<dbReference type="Proteomes" id="UP000312397">
    <property type="component" value="Unassembled WGS sequence"/>
</dbReference>